<evidence type="ECO:0000259" key="9">
    <source>
        <dbReference type="Pfam" id="PF00151"/>
    </source>
</evidence>
<comment type="caution">
    <text evidence="10">The sequence shown here is derived from an EMBL/GenBank/DDBJ whole genome shotgun (WGS) entry which is preliminary data.</text>
</comment>
<dbReference type="Pfam" id="PF00151">
    <property type="entry name" value="Lipase"/>
    <property type="match status" value="1"/>
</dbReference>
<proteinExistence type="inferred from homology"/>
<keyword evidence="7" id="KW-1015">Disulfide bond</keyword>
<evidence type="ECO:0000256" key="7">
    <source>
        <dbReference type="ARBA" id="ARBA00023157"/>
    </source>
</evidence>
<accession>A0A8J2MPA2</accession>
<dbReference type="InterPro" id="IPR013818">
    <property type="entry name" value="Lipase"/>
</dbReference>
<evidence type="ECO:0000256" key="6">
    <source>
        <dbReference type="ARBA" id="ARBA00022801"/>
    </source>
</evidence>
<keyword evidence="5" id="KW-0964">Secreted</keyword>
<dbReference type="GO" id="GO:0016042">
    <property type="term" value="P:lipid catabolic process"/>
    <property type="evidence" value="ECO:0007669"/>
    <property type="project" value="TreeGrafter"/>
</dbReference>
<sequence length="182" mass="19908">MVNWSYHAGSMYITTIGFSRIVARLGAHIPAIASNYLGNHKLKRITGLDPARPLLGIIGLDAKLDSSDAVFVDVYHSSILGRVDACGHVDFIMNSGKTQPGCQMLDLVCHHARASLYFAESITSKLGFWGYPENLKGEIASGKISEESVLELAGEFVNRSIRGVYYVIPTNARKPFAKGPYF</sequence>
<dbReference type="OrthoDB" id="199913at2759"/>
<keyword evidence="6" id="KW-0378">Hydrolase</keyword>
<feature type="domain" description="Lipase" evidence="9">
    <location>
        <begin position="24"/>
        <end position="134"/>
    </location>
</feature>
<dbReference type="AlphaFoldDB" id="A0A8J2MPA2"/>
<gene>
    <name evidence="10" type="ORF">HICCMSTLAB_LOCUS9498</name>
</gene>
<dbReference type="PANTHER" id="PTHR11610">
    <property type="entry name" value="LIPASE"/>
    <property type="match status" value="1"/>
</dbReference>
<protein>
    <recommendedName>
        <fullName evidence="4">phospholipase A1</fullName>
        <ecNumber evidence="4">3.1.1.32</ecNumber>
    </recommendedName>
</protein>
<dbReference type="GO" id="GO:0008970">
    <property type="term" value="F:phospholipase A1 activity"/>
    <property type="evidence" value="ECO:0007669"/>
    <property type="project" value="UniProtKB-EC"/>
</dbReference>
<evidence type="ECO:0000256" key="3">
    <source>
        <dbReference type="ARBA" id="ARBA00010701"/>
    </source>
</evidence>
<evidence type="ECO:0000313" key="10">
    <source>
        <dbReference type="EMBL" id="CAG5100327.1"/>
    </source>
</evidence>
<dbReference type="GO" id="GO:0005615">
    <property type="term" value="C:extracellular space"/>
    <property type="evidence" value="ECO:0007669"/>
    <property type="project" value="TreeGrafter"/>
</dbReference>
<evidence type="ECO:0000256" key="8">
    <source>
        <dbReference type="RuleBase" id="RU004262"/>
    </source>
</evidence>
<dbReference type="Proteomes" id="UP000786811">
    <property type="component" value="Unassembled WGS sequence"/>
</dbReference>
<dbReference type="PANTHER" id="PTHR11610:SF151">
    <property type="entry name" value="PHOSPHOLIPASE A1 MEMBER A-LIKE PROTEIN"/>
    <property type="match status" value="1"/>
</dbReference>
<name>A0A8J2MPA2_COTCN</name>
<comment type="subcellular location">
    <subcellularLocation>
        <location evidence="2">Secreted</location>
    </subcellularLocation>
</comment>
<organism evidence="10 11">
    <name type="scientific">Cotesia congregata</name>
    <name type="common">Parasitoid wasp</name>
    <name type="synonym">Apanteles congregatus</name>
    <dbReference type="NCBI Taxonomy" id="51543"/>
    <lineage>
        <taxon>Eukaryota</taxon>
        <taxon>Metazoa</taxon>
        <taxon>Ecdysozoa</taxon>
        <taxon>Arthropoda</taxon>
        <taxon>Hexapoda</taxon>
        <taxon>Insecta</taxon>
        <taxon>Pterygota</taxon>
        <taxon>Neoptera</taxon>
        <taxon>Endopterygota</taxon>
        <taxon>Hymenoptera</taxon>
        <taxon>Apocrita</taxon>
        <taxon>Ichneumonoidea</taxon>
        <taxon>Braconidae</taxon>
        <taxon>Microgastrinae</taxon>
        <taxon>Cotesia</taxon>
    </lineage>
</organism>
<dbReference type="InterPro" id="IPR029058">
    <property type="entry name" value="AB_hydrolase_fold"/>
</dbReference>
<comment type="catalytic activity">
    <reaction evidence="1">
        <text>a 1,2-diacyl-sn-glycero-3-phosphocholine + H2O = a 2-acyl-sn-glycero-3-phosphocholine + a fatty acid + H(+)</text>
        <dbReference type="Rhea" id="RHEA:18689"/>
        <dbReference type="ChEBI" id="CHEBI:15377"/>
        <dbReference type="ChEBI" id="CHEBI:15378"/>
        <dbReference type="ChEBI" id="CHEBI:28868"/>
        <dbReference type="ChEBI" id="CHEBI:57643"/>
        <dbReference type="ChEBI" id="CHEBI:57875"/>
        <dbReference type="EC" id="3.1.1.32"/>
    </reaction>
</comment>
<dbReference type="EC" id="3.1.1.32" evidence="4"/>
<evidence type="ECO:0000313" key="11">
    <source>
        <dbReference type="Proteomes" id="UP000786811"/>
    </source>
</evidence>
<evidence type="ECO:0000256" key="5">
    <source>
        <dbReference type="ARBA" id="ARBA00022525"/>
    </source>
</evidence>
<evidence type="ECO:0000256" key="4">
    <source>
        <dbReference type="ARBA" id="ARBA00013179"/>
    </source>
</evidence>
<dbReference type="InterPro" id="IPR000734">
    <property type="entry name" value="TAG_lipase"/>
</dbReference>
<evidence type="ECO:0000256" key="1">
    <source>
        <dbReference type="ARBA" id="ARBA00000111"/>
    </source>
</evidence>
<dbReference type="SUPFAM" id="SSF53474">
    <property type="entry name" value="alpha/beta-Hydrolases"/>
    <property type="match status" value="1"/>
</dbReference>
<dbReference type="EMBL" id="CAJNRD030001122">
    <property type="protein sequence ID" value="CAG5100327.1"/>
    <property type="molecule type" value="Genomic_DNA"/>
</dbReference>
<evidence type="ECO:0000256" key="2">
    <source>
        <dbReference type="ARBA" id="ARBA00004613"/>
    </source>
</evidence>
<comment type="similarity">
    <text evidence="3 8">Belongs to the AB hydrolase superfamily. Lipase family.</text>
</comment>
<reference evidence="10" key="1">
    <citation type="submission" date="2021-04" db="EMBL/GenBank/DDBJ databases">
        <authorList>
            <person name="Chebbi M.A.C M."/>
        </authorList>
    </citation>
    <scope>NUCLEOTIDE SEQUENCE</scope>
</reference>
<dbReference type="Gene3D" id="3.40.50.1820">
    <property type="entry name" value="alpha/beta hydrolase"/>
    <property type="match status" value="1"/>
</dbReference>
<dbReference type="GO" id="GO:0017171">
    <property type="term" value="F:serine hydrolase activity"/>
    <property type="evidence" value="ECO:0007669"/>
    <property type="project" value="TreeGrafter"/>
</dbReference>
<keyword evidence="11" id="KW-1185">Reference proteome</keyword>